<feature type="transmembrane region" description="Helical" evidence="1">
    <location>
        <begin position="45"/>
        <end position="68"/>
    </location>
</feature>
<feature type="transmembrane region" description="Helical" evidence="1">
    <location>
        <begin position="20"/>
        <end position="38"/>
    </location>
</feature>
<sequence>MPFTVEQFFGVFGAYHEAVWPAPLVLSGLALIGIVLIIRPSRWSHAAVAGILAALWAWLAIAYHFVFFARINPLAYAFAALSLGGASIFFWEGLVRHRLRFEWRGNARAWIGAALVGFALGVYPVWSWLVGHTYPHMPTFGLPCPTTLYTLGMLAFLVPPYPRWPLLVPVIWSAIGAQAAFFLGVGQDLSLIGAGLMGVYLMMRNGRPRHETAKPTW</sequence>
<dbReference type="EMBL" id="CP053381">
    <property type="protein sequence ID" value="QTP54759.1"/>
    <property type="molecule type" value="Genomic_DNA"/>
</dbReference>
<accession>A0ABX7W340</accession>
<feature type="transmembrane region" description="Helical" evidence="1">
    <location>
        <begin position="138"/>
        <end position="157"/>
    </location>
</feature>
<evidence type="ECO:0000313" key="3">
    <source>
        <dbReference type="Proteomes" id="UP000671868"/>
    </source>
</evidence>
<name>A0ABX7W340_9GAMM</name>
<proteinExistence type="predicted"/>
<keyword evidence="1" id="KW-1133">Transmembrane helix</keyword>
<dbReference type="RefSeq" id="WP_209538982.1">
    <property type="nucleotide sequence ID" value="NZ_CP053381.1"/>
</dbReference>
<dbReference type="InterPro" id="IPR045708">
    <property type="entry name" value="DUF6064"/>
</dbReference>
<evidence type="ECO:0000256" key="1">
    <source>
        <dbReference type="SAM" id="Phobius"/>
    </source>
</evidence>
<dbReference type="Pfam" id="PF19540">
    <property type="entry name" value="DUF6064"/>
    <property type="match status" value="1"/>
</dbReference>
<keyword evidence="3" id="KW-1185">Reference proteome</keyword>
<feature type="transmembrane region" description="Helical" evidence="1">
    <location>
        <begin position="74"/>
        <end position="95"/>
    </location>
</feature>
<evidence type="ECO:0000313" key="2">
    <source>
        <dbReference type="EMBL" id="QTP54759.1"/>
    </source>
</evidence>
<keyword evidence="1" id="KW-0812">Transmembrane</keyword>
<feature type="transmembrane region" description="Helical" evidence="1">
    <location>
        <begin position="107"/>
        <end position="126"/>
    </location>
</feature>
<keyword evidence="1" id="KW-0472">Membrane</keyword>
<reference evidence="2 3" key="1">
    <citation type="journal article" date="2021" name="Front. Microbiol.">
        <title>Aerobic Denitrification and Heterotrophic Sulfur Oxidation in the Genus Halomonas Revealed by Six Novel Species Characterizations and Genome-Based Analysis.</title>
        <authorList>
            <person name="Wang L."/>
            <person name="Shao Z."/>
        </authorList>
    </citation>
    <scope>NUCLEOTIDE SEQUENCE [LARGE SCALE GENOMIC DNA]</scope>
    <source>
        <strain evidence="2 3">MCCC 1A11059</strain>
    </source>
</reference>
<gene>
    <name evidence="2" type="ORF">HNO51_08745</name>
</gene>
<organism evidence="2 3">
    <name type="scientific">Billgrantia sulfidoxydans</name>
    <dbReference type="NCBI Taxonomy" id="2733484"/>
    <lineage>
        <taxon>Bacteria</taxon>
        <taxon>Pseudomonadati</taxon>
        <taxon>Pseudomonadota</taxon>
        <taxon>Gammaproteobacteria</taxon>
        <taxon>Oceanospirillales</taxon>
        <taxon>Halomonadaceae</taxon>
        <taxon>Billgrantia</taxon>
    </lineage>
</organism>
<protein>
    <submittedName>
        <fullName evidence="2">Uncharacterized protein</fullName>
    </submittedName>
</protein>
<dbReference type="Proteomes" id="UP000671868">
    <property type="component" value="Chromosome"/>
</dbReference>
<feature type="transmembrane region" description="Helical" evidence="1">
    <location>
        <begin position="189"/>
        <end position="206"/>
    </location>
</feature>